<dbReference type="InterPro" id="IPR016162">
    <property type="entry name" value="Ald_DH_N"/>
</dbReference>
<evidence type="ECO:0000256" key="1">
    <source>
        <dbReference type="ARBA" id="ARBA00009986"/>
    </source>
</evidence>
<dbReference type="PROSITE" id="PS00687">
    <property type="entry name" value="ALDEHYDE_DEHYDR_GLU"/>
    <property type="match status" value="1"/>
</dbReference>
<dbReference type="Gene3D" id="3.40.605.10">
    <property type="entry name" value="Aldehyde Dehydrogenase, Chain A, domain 1"/>
    <property type="match status" value="1"/>
</dbReference>
<organism evidence="6 7">
    <name type="scientific">Rhodococcus koreensis</name>
    <dbReference type="NCBI Taxonomy" id="99653"/>
    <lineage>
        <taxon>Bacteria</taxon>
        <taxon>Bacillati</taxon>
        <taxon>Actinomycetota</taxon>
        <taxon>Actinomycetes</taxon>
        <taxon>Mycobacteriales</taxon>
        <taxon>Nocardiaceae</taxon>
        <taxon>Rhodococcus</taxon>
    </lineage>
</organism>
<protein>
    <submittedName>
        <fullName evidence="6">Aldehyde dehydrogenase (NAD+)</fullName>
    </submittedName>
</protein>
<keyword evidence="2 4" id="KW-0560">Oxidoreductase</keyword>
<dbReference type="Gene3D" id="3.40.309.10">
    <property type="entry name" value="Aldehyde Dehydrogenase, Chain A, domain 2"/>
    <property type="match status" value="1"/>
</dbReference>
<evidence type="ECO:0000256" key="2">
    <source>
        <dbReference type="ARBA" id="ARBA00023002"/>
    </source>
</evidence>
<evidence type="ECO:0000259" key="5">
    <source>
        <dbReference type="Pfam" id="PF00171"/>
    </source>
</evidence>
<dbReference type="PANTHER" id="PTHR42804">
    <property type="entry name" value="ALDEHYDE DEHYDROGENASE"/>
    <property type="match status" value="1"/>
</dbReference>
<evidence type="ECO:0000313" key="7">
    <source>
        <dbReference type="Proteomes" id="UP000183561"/>
    </source>
</evidence>
<dbReference type="EMBL" id="FNSV01000005">
    <property type="protein sequence ID" value="SEC97136.1"/>
    <property type="molecule type" value="Genomic_DNA"/>
</dbReference>
<dbReference type="SUPFAM" id="SSF53720">
    <property type="entry name" value="ALDH-like"/>
    <property type="match status" value="1"/>
</dbReference>
<comment type="similarity">
    <text evidence="1 4">Belongs to the aldehyde dehydrogenase family.</text>
</comment>
<dbReference type="InterPro" id="IPR016161">
    <property type="entry name" value="Ald_DH/histidinol_DH"/>
</dbReference>
<evidence type="ECO:0000313" key="6">
    <source>
        <dbReference type="EMBL" id="SEC97136.1"/>
    </source>
</evidence>
<feature type="domain" description="Aldehyde dehydrogenase" evidence="5">
    <location>
        <begin position="42"/>
        <end position="506"/>
    </location>
</feature>
<gene>
    <name evidence="6" type="ORF">SAMN04490239_6205</name>
</gene>
<dbReference type="FunFam" id="3.40.605.10:FF:000007">
    <property type="entry name" value="NAD/NADP-dependent betaine aldehyde dehydrogenase"/>
    <property type="match status" value="1"/>
</dbReference>
<sequence>MVSLRGREAGGAPFTIERQRFIVMTAPIVEAECHIDGRRIAGEGEAIRSINPTTGRELAVTPAASPAQVAAAVSAARRAFDDGEWSRLGPGERGALLHRLADLLERDREKIVDLAATEIGTPISSAAALHVDLPVRFFRWFADAAARGPRDGYEQPLPLHHDPVVSSSMLVRDPAGVVAAVVAYNVPVMMCAYKLGPALASGCSTVLVTSPRAVLLTAAIMRLIEEAGFPPGAVNLVFGSPSVTAQVVSAPEVDLVTFTGSAAVGSKILTLAAPTLKKVVLELGGKSPNIVLPGTDIEKAVPASALRFTRNSGQACGATTRTLVPQADFDEYVERSGKFPGGLTVGDPHHPDTVLGPLITGEHRGNVEGFLARAREAGAEIPVGGGRPPGLDDGFFLEPTLVTGISNDAEIAQEELFAPVGVVMPYTDLDDAFRMANDVKYALNANVWGPTPDALAFARRLRSGTVTVNGGGGMRGDAPWGGPGHSGIGREGGEEGFREFFEVKHIQWPV</sequence>
<dbReference type="GO" id="GO:0016620">
    <property type="term" value="F:oxidoreductase activity, acting on the aldehyde or oxo group of donors, NAD or NADP as acceptor"/>
    <property type="evidence" value="ECO:0007669"/>
    <property type="project" value="InterPro"/>
</dbReference>
<dbReference type="Pfam" id="PF00171">
    <property type="entry name" value="Aldedh"/>
    <property type="match status" value="1"/>
</dbReference>
<evidence type="ECO:0000256" key="4">
    <source>
        <dbReference type="RuleBase" id="RU003345"/>
    </source>
</evidence>
<dbReference type="InterPro" id="IPR016163">
    <property type="entry name" value="Ald_DH_C"/>
</dbReference>
<keyword evidence="7" id="KW-1185">Reference proteome</keyword>
<dbReference type="PANTHER" id="PTHR42804:SF1">
    <property type="entry name" value="ALDEHYDE DEHYDROGENASE-RELATED"/>
    <property type="match status" value="1"/>
</dbReference>
<accession>A0A1H4WUY1</accession>
<dbReference type="InterPro" id="IPR015590">
    <property type="entry name" value="Aldehyde_DH_dom"/>
</dbReference>
<name>A0A1H4WUY1_9NOCA</name>
<dbReference type="Proteomes" id="UP000183561">
    <property type="component" value="Unassembled WGS sequence"/>
</dbReference>
<evidence type="ECO:0000256" key="3">
    <source>
        <dbReference type="PROSITE-ProRule" id="PRU10007"/>
    </source>
</evidence>
<proteinExistence type="inferred from homology"/>
<feature type="active site" evidence="3">
    <location>
        <position position="282"/>
    </location>
</feature>
<reference evidence="7" key="1">
    <citation type="submission" date="2016-10" db="EMBL/GenBank/DDBJ databases">
        <authorList>
            <person name="Varghese N."/>
            <person name="Submissions S."/>
        </authorList>
    </citation>
    <scope>NUCLEOTIDE SEQUENCE [LARGE SCALE GENOMIC DNA]</scope>
    <source>
        <strain evidence="7">DSM 44498</strain>
    </source>
</reference>
<dbReference type="AlphaFoldDB" id="A0A1H4WUY1"/>
<dbReference type="InterPro" id="IPR029510">
    <property type="entry name" value="Ald_DH_CS_GLU"/>
</dbReference>